<sequence length="531" mass="55027">MPRDLLAPKAAPRAPRDLFAAPAASTAAPSGYQQPTPPPGMEYDPATGRMIDTAQWDLVLERQRPGLLERVPGAAARTGRVADDFVRGAADLASFGFADEIAAGAGAAVGNGTYERNLVAERQRDAEGGAARLAGQIGGAVLMPGMAARSVTGAAAQGMGQGALYGYGSGEGSAANRAVNAGVGAISGAAVGGAVRGVTNAIGNRIARASIPNNEALREAADRAYQVADEAGIVYRPDAMMRLGLNVQRDLVEAGYHPSLQPRIATVLDEVDRLGQGNVTLKGVDVLRRMASAAGSSIDRSERALATRIIGRIDDMVDRTSADDVVMGDVARGTVALRDARDYWSRLRKSETLDEAVTKGERRAASTGTGGNVDNAVRQNVRGILERPATSRGLTDAERAAGERVVRGTKTQNAARLVGKLSPEGNGLMLALGVGGSLAQPGFGVPAMVAGAVAKRFADRATPANVQRMSETIRSGGLTSREIVARALMGEGPPEVVQSVQELMQRDALVRALGARAASIGADRAMDAVRR</sequence>
<accession>A0ACD4NKS7</accession>
<proteinExistence type="predicted"/>
<name>A0ACD4NKS7_9HYPH</name>
<reference evidence="1" key="1">
    <citation type="submission" date="2022-11" db="EMBL/GenBank/DDBJ databases">
        <title>beta-Carotene-producing bacterium, Jeongeuplla avenae sp. nov., alleviates the salt stress of Arabidopsis seedlings.</title>
        <authorList>
            <person name="Jiang L."/>
            <person name="Lee J."/>
        </authorList>
    </citation>
    <scope>NUCLEOTIDE SEQUENCE</scope>
    <source>
        <strain evidence="1">DY_R2A_6</strain>
    </source>
</reference>
<dbReference type="Proteomes" id="UP001163223">
    <property type="component" value="Chromosome"/>
</dbReference>
<evidence type="ECO:0000313" key="2">
    <source>
        <dbReference type="Proteomes" id="UP001163223"/>
    </source>
</evidence>
<keyword evidence="2" id="KW-1185">Reference proteome</keyword>
<protein>
    <submittedName>
        <fullName evidence="1">Uncharacterized protein</fullName>
    </submittedName>
</protein>
<dbReference type="EMBL" id="CP113520">
    <property type="protein sequence ID" value="WAJ27382.1"/>
    <property type="molecule type" value="Genomic_DNA"/>
</dbReference>
<gene>
    <name evidence="1" type="ORF">OXU80_21425</name>
</gene>
<evidence type="ECO:0000313" key="1">
    <source>
        <dbReference type="EMBL" id="WAJ27382.1"/>
    </source>
</evidence>
<organism evidence="1 2">
    <name type="scientific">Antarcticirhabdus aurantiaca</name>
    <dbReference type="NCBI Taxonomy" id="2606717"/>
    <lineage>
        <taxon>Bacteria</taxon>
        <taxon>Pseudomonadati</taxon>
        <taxon>Pseudomonadota</taxon>
        <taxon>Alphaproteobacteria</taxon>
        <taxon>Hyphomicrobiales</taxon>
        <taxon>Aurantimonadaceae</taxon>
        <taxon>Antarcticirhabdus</taxon>
    </lineage>
</organism>